<dbReference type="EMBL" id="VWLB01000005">
    <property type="protein sequence ID" value="KAA3930528.1"/>
    <property type="molecule type" value="Genomic_DNA"/>
</dbReference>
<organism evidence="1 2">
    <name type="scientific">Bacteroides ovatus</name>
    <dbReference type="NCBI Taxonomy" id="28116"/>
    <lineage>
        <taxon>Bacteria</taxon>
        <taxon>Pseudomonadati</taxon>
        <taxon>Bacteroidota</taxon>
        <taxon>Bacteroidia</taxon>
        <taxon>Bacteroidales</taxon>
        <taxon>Bacteroidaceae</taxon>
        <taxon>Bacteroides</taxon>
    </lineage>
</organism>
<dbReference type="AlphaFoldDB" id="A0A9P4A121"/>
<evidence type="ECO:0008006" key="3">
    <source>
        <dbReference type="Google" id="ProtNLM"/>
    </source>
</evidence>
<dbReference type="Gene3D" id="2.130.10.10">
    <property type="entry name" value="YVTN repeat-like/Quinoprotein amine dehydrogenase"/>
    <property type="match status" value="1"/>
</dbReference>
<accession>A0A9P4A121</accession>
<evidence type="ECO:0000313" key="1">
    <source>
        <dbReference type="EMBL" id="KAA3930528.1"/>
    </source>
</evidence>
<gene>
    <name evidence="1" type="ORF">F3F25_04860</name>
</gene>
<comment type="caution">
    <text evidence="1">The sequence shown here is derived from an EMBL/GenBank/DDBJ whole genome shotgun (WGS) entry which is preliminary data.</text>
</comment>
<name>A0A9P4A121_BACOV</name>
<dbReference type="Proteomes" id="UP000365824">
    <property type="component" value="Unassembled WGS sequence"/>
</dbReference>
<protein>
    <recommendedName>
        <fullName evidence="3">Exo-alpha-sialidase</fullName>
    </recommendedName>
</protein>
<dbReference type="InterPro" id="IPR015943">
    <property type="entry name" value="WD40/YVTN_repeat-like_dom_sf"/>
</dbReference>
<reference evidence="1 2" key="1">
    <citation type="journal article" date="2019" name="Nat. Med.">
        <title>A library of human gut bacterial isolates paired with longitudinal multiomics data enables mechanistic microbiome research.</title>
        <authorList>
            <person name="Poyet M."/>
            <person name="Groussin M."/>
            <person name="Gibbons S.M."/>
            <person name="Avila-Pacheco J."/>
            <person name="Jiang X."/>
            <person name="Kearney S.M."/>
            <person name="Perrotta A.R."/>
            <person name="Berdy B."/>
            <person name="Zhao S."/>
            <person name="Lieberman T.D."/>
            <person name="Swanson P.K."/>
            <person name="Smith M."/>
            <person name="Roesemann S."/>
            <person name="Alexander J.E."/>
            <person name="Rich S.A."/>
            <person name="Livny J."/>
            <person name="Vlamakis H."/>
            <person name="Clish C."/>
            <person name="Bullock K."/>
            <person name="Deik A."/>
            <person name="Scott J."/>
            <person name="Pierce K.A."/>
            <person name="Xavier R.J."/>
            <person name="Alm E.J."/>
        </authorList>
    </citation>
    <scope>NUCLEOTIDE SEQUENCE [LARGE SCALE GENOMIC DNA]</scope>
    <source>
        <strain evidence="1 2">BIOML-A160</strain>
    </source>
</reference>
<sequence>MAQLINYGREMLRINTQKNTIEYSTNDGRSWNSRYTSSSAGIFYDLFQFGSELLACTSKGIYYSTNEGRSWNSRYTGSSAGTFQQLSTDGRYLLATTSKGLYYSSNEGRSWNKR</sequence>
<evidence type="ECO:0000313" key="2">
    <source>
        <dbReference type="Proteomes" id="UP000365824"/>
    </source>
</evidence>
<proteinExistence type="predicted"/>
<dbReference type="SUPFAM" id="SSF110296">
    <property type="entry name" value="Oligoxyloglucan reducing end-specific cellobiohydrolase"/>
    <property type="match status" value="1"/>
</dbReference>